<dbReference type="PROSITE" id="PS50077">
    <property type="entry name" value="HEAT_REPEAT"/>
    <property type="match status" value="1"/>
</dbReference>
<dbReference type="InterPro" id="IPR021133">
    <property type="entry name" value="HEAT_type_2"/>
</dbReference>
<feature type="region of interest" description="Disordered" evidence="10">
    <location>
        <begin position="329"/>
        <end position="368"/>
    </location>
</feature>
<dbReference type="STRING" id="1137138.A0A067P925"/>
<evidence type="ECO:0000313" key="11">
    <source>
        <dbReference type="EMBL" id="KDQ32371.1"/>
    </source>
</evidence>
<evidence type="ECO:0000256" key="3">
    <source>
        <dbReference type="ARBA" id="ARBA00022448"/>
    </source>
</evidence>
<dbReference type="InterPro" id="IPR040122">
    <property type="entry name" value="Importin_beta"/>
</dbReference>
<evidence type="ECO:0000256" key="1">
    <source>
        <dbReference type="ARBA" id="ARBA00004123"/>
    </source>
</evidence>
<dbReference type="EMBL" id="KL198005">
    <property type="protein sequence ID" value="KDQ32371.1"/>
    <property type="molecule type" value="Genomic_DNA"/>
</dbReference>
<sequence length="910" mass="101850">MSSWSPQPAVLQEILQTIHELTNMNVTVVQRNITQKLSKFSGVPDYIAHLAHILTTTQEEVRVRTIAGDLLQKNSRLILNATPEVVAYVKVAVLQAFTDSTVMIRNTAGRGIVVFLGVLEPRNWLECLQQLVNSLDSEDVEHQEAAFNVLEKTCEDYPRQLDAIFRPRGGRPLDLMISKFLALTEHPSARMRAHAVACLSYLVPVKCRSLFVHIDAFIVALSKRTLDEDPQVRRHVCQALVLLLAACPEKLMPEMTNFTEYMLSSTKDKNEKVALEACKFWFNFVEDAHLTEYLHPLLGRVAPVLLDCMVFGDDDLLWLEGDAEDAAVPDKGTDIKPRHCGGKSHGLEREESGAPAGEEAQAGAKGRVGAYGEETHDLDDDFAEELSTYCSLRTHAATAFTVVADRFGADLLNVLLGPIKEKLSSNNWRQRESGILALGAMSEGCIGAIEAYLSTLVPYLIYTLNDPERLVRSMTCRTLGRYASWICRSLTETHMIQYFVPTMEGLLLMVIDNDNRVQEAGCSAFITLAEEAGMELVPYLAVVLRILVLAFERYQHENMRFWYEAVGTLGNTVGRQLSNPVYVDILMPSLATRWSQLKDDDKDLIPLLECLAYMTIDMGPSFAPYAGPIFERCSNIIQKLLPEYQQNPELEEPFFVRALQLLSGLTQGLGMALEPFLSQSQLVQLVTLCLKLPQALARQSAYELIGELAMSCFTILRPHMPAIMPGLMLQLDLEPEFGFVNTSKNATWSIGEVALRYGRDDQEFQQWVNPLIARLIPILLHPKAPPTLHKNAVVLIGIIGLVHPDLVAPHLPQFAQVWCESVHGVWDDKEKDTAFRGFCTLVQTNPAGISKSLLWFCDAIVRWTQLSAVLDHMFRRLLQGLKGNEVIEWAAQVPQFPPVIQERLAARYGV</sequence>
<feature type="repeat" description="HEAT" evidence="9">
    <location>
        <begin position="456"/>
        <end position="494"/>
    </location>
</feature>
<dbReference type="GO" id="GO:0031981">
    <property type="term" value="C:nuclear lumen"/>
    <property type="evidence" value="ECO:0007669"/>
    <property type="project" value="UniProtKB-ARBA"/>
</dbReference>
<reference evidence="12" key="1">
    <citation type="journal article" date="2014" name="Proc. Natl. Acad. Sci. U.S.A.">
        <title>Extensive sampling of basidiomycete genomes demonstrates inadequacy of the white-rot/brown-rot paradigm for wood decay fungi.</title>
        <authorList>
            <person name="Riley R."/>
            <person name="Salamov A.A."/>
            <person name="Brown D.W."/>
            <person name="Nagy L.G."/>
            <person name="Floudas D."/>
            <person name="Held B.W."/>
            <person name="Levasseur A."/>
            <person name="Lombard V."/>
            <person name="Morin E."/>
            <person name="Otillar R."/>
            <person name="Lindquist E.A."/>
            <person name="Sun H."/>
            <person name="LaButti K.M."/>
            <person name="Schmutz J."/>
            <person name="Jabbour D."/>
            <person name="Luo H."/>
            <person name="Baker S.E."/>
            <person name="Pisabarro A.G."/>
            <person name="Walton J.D."/>
            <person name="Blanchette R.A."/>
            <person name="Henrissat B."/>
            <person name="Martin F."/>
            <person name="Cullen D."/>
            <person name="Hibbett D.S."/>
            <person name="Grigoriev I.V."/>
        </authorList>
    </citation>
    <scope>NUCLEOTIDE SEQUENCE [LARGE SCALE GENOMIC DNA]</scope>
    <source>
        <strain evidence="12">PC15</strain>
    </source>
</reference>
<dbReference type="Proteomes" id="UP000027073">
    <property type="component" value="Unassembled WGS sequence"/>
</dbReference>
<feature type="compositionally biased region" description="Low complexity" evidence="10">
    <location>
        <begin position="353"/>
        <end position="365"/>
    </location>
</feature>
<dbReference type="FunCoup" id="A0A067P925">
    <property type="interactions" value="965"/>
</dbReference>
<dbReference type="HOGENOM" id="CLU_008136_1_0_1"/>
<dbReference type="Pfam" id="PF13513">
    <property type="entry name" value="HEAT_EZ"/>
    <property type="match status" value="1"/>
</dbReference>
<dbReference type="AlphaFoldDB" id="A0A067P925"/>
<evidence type="ECO:0000313" key="12">
    <source>
        <dbReference type="Proteomes" id="UP000027073"/>
    </source>
</evidence>
<comment type="subcellular location">
    <subcellularLocation>
        <location evidence="2">Cytoplasm</location>
    </subcellularLocation>
    <subcellularLocation>
        <location evidence="1">Nucleus</location>
    </subcellularLocation>
</comment>
<dbReference type="OrthoDB" id="951172at2759"/>
<accession>A0A067P925</accession>
<evidence type="ECO:0008006" key="13">
    <source>
        <dbReference type="Google" id="ProtNLM"/>
    </source>
</evidence>
<evidence type="ECO:0000256" key="5">
    <source>
        <dbReference type="ARBA" id="ARBA00022737"/>
    </source>
</evidence>
<evidence type="ECO:0000256" key="4">
    <source>
        <dbReference type="ARBA" id="ARBA00022490"/>
    </source>
</evidence>
<dbReference type="InterPro" id="IPR016024">
    <property type="entry name" value="ARM-type_fold"/>
</dbReference>
<gene>
    <name evidence="11" type="ORF">PLEOSDRAFT_1034320</name>
</gene>
<comment type="similarity">
    <text evidence="8">Belongs to the importin beta family. Importin beta-2 subfamily.</text>
</comment>
<organism evidence="11 12">
    <name type="scientific">Pleurotus ostreatus (strain PC15)</name>
    <name type="common">Oyster mushroom</name>
    <dbReference type="NCBI Taxonomy" id="1137138"/>
    <lineage>
        <taxon>Eukaryota</taxon>
        <taxon>Fungi</taxon>
        <taxon>Dikarya</taxon>
        <taxon>Basidiomycota</taxon>
        <taxon>Agaricomycotina</taxon>
        <taxon>Agaricomycetes</taxon>
        <taxon>Agaricomycetidae</taxon>
        <taxon>Agaricales</taxon>
        <taxon>Pleurotineae</taxon>
        <taxon>Pleurotaceae</taxon>
        <taxon>Pleurotus</taxon>
    </lineage>
</organism>
<dbReference type="InterPro" id="IPR011989">
    <property type="entry name" value="ARM-like"/>
</dbReference>
<dbReference type="InParanoid" id="A0A067P925"/>
<keyword evidence="5" id="KW-0677">Repeat</keyword>
<evidence type="ECO:0000256" key="9">
    <source>
        <dbReference type="PROSITE-ProRule" id="PRU00103"/>
    </source>
</evidence>
<dbReference type="GO" id="GO:0005737">
    <property type="term" value="C:cytoplasm"/>
    <property type="evidence" value="ECO:0007669"/>
    <property type="project" value="UniProtKB-SubCell"/>
</dbReference>
<evidence type="ECO:0000256" key="10">
    <source>
        <dbReference type="SAM" id="MobiDB-lite"/>
    </source>
</evidence>
<dbReference type="VEuPathDB" id="FungiDB:PLEOSDRAFT_1034320"/>
<dbReference type="Gene3D" id="1.25.10.10">
    <property type="entry name" value="Leucine-rich Repeat Variant"/>
    <property type="match status" value="2"/>
</dbReference>
<keyword evidence="6" id="KW-0653">Protein transport</keyword>
<name>A0A067P925_PLEO1</name>
<evidence type="ECO:0000256" key="7">
    <source>
        <dbReference type="ARBA" id="ARBA00023242"/>
    </source>
</evidence>
<dbReference type="PANTHER" id="PTHR10527">
    <property type="entry name" value="IMPORTIN BETA"/>
    <property type="match status" value="1"/>
</dbReference>
<evidence type="ECO:0000256" key="6">
    <source>
        <dbReference type="ARBA" id="ARBA00022927"/>
    </source>
</evidence>
<evidence type="ECO:0000256" key="2">
    <source>
        <dbReference type="ARBA" id="ARBA00004496"/>
    </source>
</evidence>
<keyword evidence="7" id="KW-0539">Nucleus</keyword>
<dbReference type="GO" id="GO:0006606">
    <property type="term" value="P:protein import into nucleus"/>
    <property type="evidence" value="ECO:0007669"/>
    <property type="project" value="InterPro"/>
</dbReference>
<protein>
    <recommendedName>
        <fullName evidence="13">Importin N-terminal domain-containing protein</fullName>
    </recommendedName>
</protein>
<evidence type="ECO:0000256" key="8">
    <source>
        <dbReference type="ARBA" id="ARBA00038423"/>
    </source>
</evidence>
<dbReference type="FunFam" id="1.25.10.10:FF:000028">
    <property type="entry name" value="Transportin-1 isoform 1"/>
    <property type="match status" value="1"/>
</dbReference>
<keyword evidence="4" id="KW-0963">Cytoplasm</keyword>
<keyword evidence="3" id="KW-0813">Transport</keyword>
<proteinExistence type="inferred from homology"/>
<dbReference type="SUPFAM" id="SSF48371">
    <property type="entry name" value="ARM repeat"/>
    <property type="match status" value="1"/>
</dbReference>